<dbReference type="Proteomes" id="UP001295684">
    <property type="component" value="Unassembled WGS sequence"/>
</dbReference>
<evidence type="ECO:0000256" key="5">
    <source>
        <dbReference type="ARBA" id="ARBA00022840"/>
    </source>
</evidence>
<evidence type="ECO:0000256" key="4">
    <source>
        <dbReference type="ARBA" id="ARBA00022741"/>
    </source>
</evidence>
<dbReference type="Gene3D" id="3.40.50.300">
    <property type="entry name" value="P-loop containing nucleotide triphosphate hydrolases"/>
    <property type="match status" value="1"/>
</dbReference>
<reference evidence="10" key="1">
    <citation type="submission" date="2023-07" db="EMBL/GenBank/DDBJ databases">
        <authorList>
            <consortium name="AG Swart"/>
            <person name="Singh M."/>
            <person name="Singh A."/>
            <person name="Seah K."/>
            <person name="Emmerich C."/>
        </authorList>
    </citation>
    <scope>NUCLEOTIDE SEQUENCE</scope>
    <source>
        <strain evidence="10">DP1</strain>
    </source>
</reference>
<keyword evidence="4 7" id="KW-0547">Nucleotide-binding</keyword>
<protein>
    <recommendedName>
        <fullName evidence="9">AAA+ ATPase domain-containing protein</fullName>
    </recommendedName>
</protein>
<accession>A0AAD1XF65</accession>
<comment type="caution">
    <text evidence="10">The sequence shown here is derived from an EMBL/GenBank/DDBJ whole genome shotgun (WGS) entry which is preliminary data.</text>
</comment>
<feature type="domain" description="AAA+ ATPase" evidence="9">
    <location>
        <begin position="226"/>
        <end position="361"/>
    </location>
</feature>
<evidence type="ECO:0000313" key="10">
    <source>
        <dbReference type="EMBL" id="CAI2368876.1"/>
    </source>
</evidence>
<dbReference type="InterPro" id="IPR003959">
    <property type="entry name" value="ATPase_AAA_core"/>
</dbReference>
<dbReference type="FunFam" id="3.40.50.300:FF:001054">
    <property type="entry name" value="ATPase, AAA family, putative"/>
    <property type="match status" value="1"/>
</dbReference>
<dbReference type="SUPFAM" id="SSF52540">
    <property type="entry name" value="P-loop containing nucleoside triphosphate hydrolases"/>
    <property type="match status" value="1"/>
</dbReference>
<dbReference type="InterPro" id="IPR003960">
    <property type="entry name" value="ATPase_AAA_CS"/>
</dbReference>
<dbReference type="InterPro" id="IPR027417">
    <property type="entry name" value="P-loop_NTPase"/>
</dbReference>
<comment type="subcellular location">
    <subcellularLocation>
        <location evidence="1">Cytoplasm</location>
    </subcellularLocation>
</comment>
<evidence type="ECO:0000256" key="2">
    <source>
        <dbReference type="ARBA" id="ARBA00006914"/>
    </source>
</evidence>
<keyword evidence="3" id="KW-0963">Cytoplasm</keyword>
<feature type="compositionally biased region" description="Basic and acidic residues" evidence="8">
    <location>
        <begin position="142"/>
        <end position="152"/>
    </location>
</feature>
<dbReference type="EMBL" id="CAMPGE010010022">
    <property type="protein sequence ID" value="CAI2368876.1"/>
    <property type="molecule type" value="Genomic_DNA"/>
</dbReference>
<name>A0AAD1XF65_EUPCR</name>
<dbReference type="Gene3D" id="1.20.58.80">
    <property type="entry name" value="Phosphotransferase system, lactose/cellobiose-type IIA subunit"/>
    <property type="match status" value="1"/>
</dbReference>
<evidence type="ECO:0000259" key="9">
    <source>
        <dbReference type="SMART" id="SM00382"/>
    </source>
</evidence>
<dbReference type="SUPFAM" id="SSF116846">
    <property type="entry name" value="MIT domain"/>
    <property type="match status" value="1"/>
</dbReference>
<dbReference type="InterPro" id="IPR036181">
    <property type="entry name" value="MIT_dom_sf"/>
</dbReference>
<dbReference type="Pfam" id="PF04212">
    <property type="entry name" value="MIT"/>
    <property type="match status" value="1"/>
</dbReference>
<dbReference type="InterPro" id="IPR003593">
    <property type="entry name" value="AAA+_ATPase"/>
</dbReference>
<evidence type="ECO:0000256" key="6">
    <source>
        <dbReference type="ARBA" id="ARBA00023136"/>
    </source>
</evidence>
<dbReference type="AlphaFoldDB" id="A0AAD1XF65"/>
<gene>
    <name evidence="10" type="ORF">ECRASSUSDP1_LOCUS10172</name>
</gene>
<dbReference type="PANTHER" id="PTHR23074:SF17">
    <property type="entry name" value="FIDGETIN-LIKE PROTEIN 1"/>
    <property type="match status" value="1"/>
</dbReference>
<dbReference type="Gene3D" id="1.10.8.60">
    <property type="match status" value="1"/>
</dbReference>
<organism evidence="10 11">
    <name type="scientific">Euplotes crassus</name>
    <dbReference type="NCBI Taxonomy" id="5936"/>
    <lineage>
        <taxon>Eukaryota</taxon>
        <taxon>Sar</taxon>
        <taxon>Alveolata</taxon>
        <taxon>Ciliophora</taxon>
        <taxon>Intramacronucleata</taxon>
        <taxon>Spirotrichea</taxon>
        <taxon>Hypotrichia</taxon>
        <taxon>Euplotida</taxon>
        <taxon>Euplotidae</taxon>
        <taxon>Moneuplotes</taxon>
    </lineage>
</organism>
<dbReference type="InterPro" id="IPR050304">
    <property type="entry name" value="MT-severing_AAA_ATPase"/>
</dbReference>
<evidence type="ECO:0000256" key="7">
    <source>
        <dbReference type="RuleBase" id="RU003651"/>
    </source>
</evidence>
<dbReference type="GO" id="GO:0005737">
    <property type="term" value="C:cytoplasm"/>
    <property type="evidence" value="ECO:0007669"/>
    <property type="project" value="UniProtKB-SubCell"/>
</dbReference>
<comment type="similarity">
    <text evidence="2 7">Belongs to the AAA ATPase family.</text>
</comment>
<dbReference type="GO" id="GO:0016887">
    <property type="term" value="F:ATP hydrolysis activity"/>
    <property type="evidence" value="ECO:0007669"/>
    <property type="project" value="InterPro"/>
</dbReference>
<keyword evidence="11" id="KW-1185">Reference proteome</keyword>
<evidence type="ECO:0000256" key="1">
    <source>
        <dbReference type="ARBA" id="ARBA00004496"/>
    </source>
</evidence>
<sequence length="467" mass="52647">MDDLNDKKQAIMDDLEAANDLTDAAEDLYAQFNFKKALDYYHNGLEILMSIKKRTKDDKKFNSKMRKRIEEVLTRAETCKKQIKMAKKGKKKAGIIDLEEDTRLVDHFNQMAFGGGGMTEAERQEKEAMTSIHSIYNSRGFSKPDKPGTTKDTEDEIEEAKTSKKKKKYKINSDLMEQLEENIIPSGQSGVTWDDIKGLSDVKKTLQETIIYPQKRPDLFEGIRAPAKGILFYGPPGNGKTMLAKAVASECDCTFINISAASLMSRYLGEGEKLMRGLFQIAADRAPSVIFFDEIDSLLGSRSSSEHEASRRMKTEFLVQLDGVGSSTESILVLAATNRPFDLDSAALRRLPKRILIGLPDEEVIESMLRNYMQKIDCDFENDDSQIEEIADMLNGLSAGDIKSVIQSAAMAPINEIEGDKFMSVKKEDLRQLTIDDFKQAFEEFIPSYDALASFKEYQKWGREAEK</sequence>
<dbReference type="SMART" id="SM00382">
    <property type="entry name" value="AAA"/>
    <property type="match status" value="1"/>
</dbReference>
<proteinExistence type="inferred from homology"/>
<feature type="region of interest" description="Disordered" evidence="8">
    <location>
        <begin position="138"/>
        <end position="159"/>
    </location>
</feature>
<dbReference type="Pfam" id="PF00004">
    <property type="entry name" value="AAA"/>
    <property type="match status" value="1"/>
</dbReference>
<keyword evidence="5 7" id="KW-0067">ATP-binding</keyword>
<dbReference type="GO" id="GO:0005524">
    <property type="term" value="F:ATP binding"/>
    <property type="evidence" value="ECO:0007669"/>
    <property type="project" value="UniProtKB-KW"/>
</dbReference>
<dbReference type="PROSITE" id="PS00674">
    <property type="entry name" value="AAA"/>
    <property type="match status" value="1"/>
</dbReference>
<evidence type="ECO:0000256" key="8">
    <source>
        <dbReference type="SAM" id="MobiDB-lite"/>
    </source>
</evidence>
<dbReference type="CDD" id="cd19509">
    <property type="entry name" value="RecA-like_VPS4-like"/>
    <property type="match status" value="1"/>
</dbReference>
<evidence type="ECO:0000313" key="11">
    <source>
        <dbReference type="Proteomes" id="UP001295684"/>
    </source>
</evidence>
<evidence type="ECO:0000256" key="3">
    <source>
        <dbReference type="ARBA" id="ARBA00022490"/>
    </source>
</evidence>
<dbReference type="PANTHER" id="PTHR23074">
    <property type="entry name" value="AAA DOMAIN-CONTAINING"/>
    <property type="match status" value="1"/>
</dbReference>
<keyword evidence="6" id="KW-0472">Membrane</keyword>
<dbReference type="InterPro" id="IPR007330">
    <property type="entry name" value="MIT_dom"/>
</dbReference>